<evidence type="ECO:0000259" key="1">
    <source>
        <dbReference type="Pfam" id="PF12680"/>
    </source>
</evidence>
<evidence type="ECO:0000313" key="3">
    <source>
        <dbReference type="Proteomes" id="UP000069705"/>
    </source>
</evidence>
<dbReference type="EMBL" id="BCSZ01000020">
    <property type="protein sequence ID" value="GAT01969.1"/>
    <property type="molecule type" value="Genomic_DNA"/>
</dbReference>
<dbReference type="Gene3D" id="3.10.450.50">
    <property type="match status" value="1"/>
</dbReference>
<protein>
    <recommendedName>
        <fullName evidence="1">SnoaL-like domain-containing protein</fullName>
    </recommendedName>
</protein>
<sequence>MSDKLTANDDASWVKRYYADWDSGDARAISAWFDDEVVLEDVPTGHTARGAGEARSFVEGALKLVPGARYEVLTALVSGDQFAVEWVMQPAGLHGASVGTVRNGKVLTNRDFWDASPKK</sequence>
<dbReference type="RefSeq" id="WP_077743318.1">
    <property type="nucleotide sequence ID" value="NZ_BCSZ01000020.1"/>
</dbReference>
<organism evidence="2 3">
    <name type="scientific">Mycolicibacterium fortuitum subsp. acetamidolyticum</name>
    <dbReference type="NCBI Taxonomy" id="144550"/>
    <lineage>
        <taxon>Bacteria</taxon>
        <taxon>Bacillati</taxon>
        <taxon>Actinomycetota</taxon>
        <taxon>Actinomycetes</taxon>
        <taxon>Mycobacteriales</taxon>
        <taxon>Mycobacteriaceae</taxon>
        <taxon>Mycolicibacterium</taxon>
    </lineage>
</organism>
<dbReference type="AlphaFoldDB" id="A0A100WPU5"/>
<evidence type="ECO:0000313" key="2">
    <source>
        <dbReference type="EMBL" id="GAT01969.1"/>
    </source>
</evidence>
<dbReference type="InterPro" id="IPR032710">
    <property type="entry name" value="NTF2-like_dom_sf"/>
</dbReference>
<dbReference type="Pfam" id="PF12680">
    <property type="entry name" value="SnoaL_2"/>
    <property type="match status" value="1"/>
</dbReference>
<dbReference type="Proteomes" id="UP000069705">
    <property type="component" value="Unassembled WGS sequence"/>
</dbReference>
<proteinExistence type="predicted"/>
<gene>
    <name evidence="2" type="ORF">RMCFA_2081</name>
</gene>
<dbReference type="SUPFAM" id="SSF54427">
    <property type="entry name" value="NTF2-like"/>
    <property type="match status" value="1"/>
</dbReference>
<feature type="domain" description="SnoaL-like" evidence="1">
    <location>
        <begin position="14"/>
        <end position="106"/>
    </location>
</feature>
<name>A0A100WPU5_MYCFO</name>
<comment type="caution">
    <text evidence="2">The sequence shown here is derived from an EMBL/GenBank/DDBJ whole genome shotgun (WGS) entry which is preliminary data.</text>
</comment>
<reference evidence="2 3" key="1">
    <citation type="journal article" date="2016" name="Genome Announc.">
        <title>Draft Genome Sequences of Five Rapidly Growing Mycobacterium Species, M. thermoresistibile, M. fortuitum subsp. acetamidolyticum, M. canariasense, M. brisbanense, and M. novocastrense.</title>
        <authorList>
            <person name="Katahira K."/>
            <person name="Ogura Y."/>
            <person name="Gotoh Y."/>
            <person name="Hayashi T."/>
        </authorList>
    </citation>
    <scope>NUCLEOTIDE SEQUENCE [LARGE SCALE GENOMIC DNA]</scope>
    <source>
        <strain evidence="2 3">JCM6368</strain>
    </source>
</reference>
<dbReference type="InterPro" id="IPR037401">
    <property type="entry name" value="SnoaL-like"/>
</dbReference>
<accession>A0A100WPU5</accession>
<reference evidence="3" key="2">
    <citation type="submission" date="2016-02" db="EMBL/GenBank/DDBJ databases">
        <title>Draft genome sequence of five rapidly growing Mycobacterium species.</title>
        <authorList>
            <person name="Katahira K."/>
            <person name="Gotou Y."/>
            <person name="Iida K."/>
            <person name="Ogura Y."/>
            <person name="Hayashi T."/>
        </authorList>
    </citation>
    <scope>NUCLEOTIDE SEQUENCE [LARGE SCALE GENOMIC DNA]</scope>
    <source>
        <strain evidence="3">JCM6368</strain>
    </source>
</reference>